<feature type="region of interest" description="Disordered" evidence="4">
    <location>
        <begin position="1047"/>
        <end position="1076"/>
    </location>
</feature>
<feature type="region of interest" description="Disordered" evidence="4">
    <location>
        <begin position="768"/>
        <end position="968"/>
    </location>
</feature>
<feature type="compositionally biased region" description="Polar residues" evidence="4">
    <location>
        <begin position="1247"/>
        <end position="1268"/>
    </location>
</feature>
<reference evidence="6 7" key="1">
    <citation type="journal article" date="2012" name="Science">
        <title>The Paleozoic origin of enzymatic lignin decomposition reconstructed from 31 fungal genomes.</title>
        <authorList>
            <person name="Floudas D."/>
            <person name="Binder M."/>
            <person name="Riley R."/>
            <person name="Barry K."/>
            <person name="Blanchette R.A."/>
            <person name="Henrissat B."/>
            <person name="Martinez A.T."/>
            <person name="Otillar R."/>
            <person name="Spatafora J.W."/>
            <person name="Yadav J.S."/>
            <person name="Aerts A."/>
            <person name="Benoit I."/>
            <person name="Boyd A."/>
            <person name="Carlson A."/>
            <person name="Copeland A."/>
            <person name="Coutinho P.M."/>
            <person name="de Vries R.P."/>
            <person name="Ferreira P."/>
            <person name="Findley K."/>
            <person name="Foster B."/>
            <person name="Gaskell J."/>
            <person name="Glotzer D."/>
            <person name="Gorecki P."/>
            <person name="Heitman J."/>
            <person name="Hesse C."/>
            <person name="Hori C."/>
            <person name="Igarashi K."/>
            <person name="Jurgens J.A."/>
            <person name="Kallen N."/>
            <person name="Kersten P."/>
            <person name="Kohler A."/>
            <person name="Kuees U."/>
            <person name="Kumar T.K.A."/>
            <person name="Kuo A."/>
            <person name="LaButti K."/>
            <person name="Larrondo L.F."/>
            <person name="Lindquist E."/>
            <person name="Ling A."/>
            <person name="Lombard V."/>
            <person name="Lucas S."/>
            <person name="Lundell T."/>
            <person name="Martin R."/>
            <person name="McLaughlin D.J."/>
            <person name="Morgenstern I."/>
            <person name="Morin E."/>
            <person name="Murat C."/>
            <person name="Nagy L.G."/>
            <person name="Nolan M."/>
            <person name="Ohm R.A."/>
            <person name="Patyshakuliyeva A."/>
            <person name="Rokas A."/>
            <person name="Ruiz-Duenas F.J."/>
            <person name="Sabat G."/>
            <person name="Salamov A."/>
            <person name="Samejima M."/>
            <person name="Schmutz J."/>
            <person name="Slot J.C."/>
            <person name="St John F."/>
            <person name="Stenlid J."/>
            <person name="Sun H."/>
            <person name="Sun S."/>
            <person name="Syed K."/>
            <person name="Tsang A."/>
            <person name="Wiebenga A."/>
            <person name="Young D."/>
            <person name="Pisabarro A."/>
            <person name="Eastwood D.C."/>
            <person name="Martin F."/>
            <person name="Cullen D."/>
            <person name="Grigoriev I.V."/>
            <person name="Hibbett D.S."/>
        </authorList>
    </citation>
    <scope>NUCLEOTIDE SEQUENCE</scope>
    <source>
        <strain evidence="7">FP-58527</strain>
    </source>
</reference>
<evidence type="ECO:0000313" key="7">
    <source>
        <dbReference type="Proteomes" id="UP000015241"/>
    </source>
</evidence>
<feature type="compositionally biased region" description="Low complexity" evidence="4">
    <location>
        <begin position="720"/>
        <end position="729"/>
    </location>
</feature>
<dbReference type="OrthoDB" id="21225at2759"/>
<dbReference type="InterPro" id="IPR001789">
    <property type="entry name" value="Sig_transdc_resp-reg_receiver"/>
</dbReference>
<feature type="region of interest" description="Disordered" evidence="4">
    <location>
        <begin position="1149"/>
        <end position="1343"/>
    </location>
</feature>
<evidence type="ECO:0000256" key="2">
    <source>
        <dbReference type="ARBA" id="ARBA00023012"/>
    </source>
</evidence>
<dbReference type="InParanoid" id="S8EHQ0"/>
<feature type="compositionally biased region" description="Low complexity" evidence="4">
    <location>
        <begin position="1062"/>
        <end position="1075"/>
    </location>
</feature>
<organism evidence="6 7">
    <name type="scientific">Fomitopsis schrenkii</name>
    <name type="common">Brown rot fungus</name>
    <dbReference type="NCBI Taxonomy" id="2126942"/>
    <lineage>
        <taxon>Eukaryota</taxon>
        <taxon>Fungi</taxon>
        <taxon>Dikarya</taxon>
        <taxon>Basidiomycota</taxon>
        <taxon>Agaricomycotina</taxon>
        <taxon>Agaricomycetes</taxon>
        <taxon>Polyporales</taxon>
        <taxon>Fomitopsis</taxon>
    </lineage>
</organism>
<feature type="region of interest" description="Disordered" evidence="4">
    <location>
        <begin position="715"/>
        <end position="750"/>
    </location>
</feature>
<evidence type="ECO:0000256" key="4">
    <source>
        <dbReference type="SAM" id="MobiDB-lite"/>
    </source>
</evidence>
<protein>
    <recommendedName>
        <fullName evidence="5">Response regulatory domain-containing protein</fullName>
    </recommendedName>
</protein>
<evidence type="ECO:0000256" key="3">
    <source>
        <dbReference type="PROSITE-ProRule" id="PRU00169"/>
    </source>
</evidence>
<feature type="region of interest" description="Disordered" evidence="4">
    <location>
        <begin position="62"/>
        <end position="98"/>
    </location>
</feature>
<feature type="compositionally biased region" description="Low complexity" evidence="4">
    <location>
        <begin position="931"/>
        <end position="940"/>
    </location>
</feature>
<dbReference type="PANTHER" id="PTHR45339">
    <property type="entry name" value="HYBRID SIGNAL TRANSDUCTION HISTIDINE KINASE J"/>
    <property type="match status" value="1"/>
</dbReference>
<evidence type="ECO:0000313" key="6">
    <source>
        <dbReference type="EMBL" id="EPT02794.1"/>
    </source>
</evidence>
<keyword evidence="1 3" id="KW-0597">Phosphoprotein</keyword>
<name>S8EHQ0_FOMSC</name>
<gene>
    <name evidence="6" type="ORF">FOMPIDRAFT_1159869</name>
</gene>
<feature type="compositionally biased region" description="Polar residues" evidence="4">
    <location>
        <begin position="948"/>
        <end position="957"/>
    </location>
</feature>
<feature type="compositionally biased region" description="Polar residues" evidence="4">
    <location>
        <begin position="899"/>
        <end position="909"/>
    </location>
</feature>
<feature type="modified residue" description="4-aspartylphosphate" evidence="3">
    <location>
        <position position="1022"/>
    </location>
</feature>
<evidence type="ECO:0000256" key="1">
    <source>
        <dbReference type="ARBA" id="ARBA00022553"/>
    </source>
</evidence>
<feature type="compositionally biased region" description="Basic and acidic residues" evidence="4">
    <location>
        <begin position="1307"/>
        <end position="1317"/>
    </location>
</feature>
<feature type="compositionally biased region" description="Low complexity" evidence="4">
    <location>
        <begin position="1174"/>
        <end position="1195"/>
    </location>
</feature>
<feature type="compositionally biased region" description="Basic and acidic residues" evidence="4">
    <location>
        <begin position="730"/>
        <end position="742"/>
    </location>
</feature>
<dbReference type="Pfam" id="PF00072">
    <property type="entry name" value="Response_reg"/>
    <property type="match status" value="1"/>
</dbReference>
<dbReference type="eggNOG" id="KOG0519">
    <property type="taxonomic scope" value="Eukaryota"/>
</dbReference>
<dbReference type="InterPro" id="IPR011006">
    <property type="entry name" value="CheY-like_superfamily"/>
</dbReference>
<dbReference type="EMBL" id="KE504133">
    <property type="protein sequence ID" value="EPT02794.1"/>
    <property type="molecule type" value="Genomic_DNA"/>
</dbReference>
<dbReference type="Gene3D" id="3.40.50.2300">
    <property type="match status" value="1"/>
</dbReference>
<keyword evidence="2" id="KW-0902">Two-component regulatory system</keyword>
<dbReference type="CDD" id="cd17546">
    <property type="entry name" value="REC_hyHK_CKI1_RcsC-like"/>
    <property type="match status" value="1"/>
</dbReference>
<feature type="compositionally biased region" description="Basic and acidic residues" evidence="4">
    <location>
        <begin position="1161"/>
        <end position="1173"/>
    </location>
</feature>
<keyword evidence="7" id="KW-1185">Reference proteome</keyword>
<dbReference type="FunFam" id="3.40.50.2300:FF:000146">
    <property type="entry name" value="Putative two-component response regulator SSK1p"/>
    <property type="match status" value="1"/>
</dbReference>
<dbReference type="SMART" id="SM00448">
    <property type="entry name" value="REC"/>
    <property type="match status" value="1"/>
</dbReference>
<feature type="domain" description="Response regulatory" evidence="5">
    <location>
        <begin position="973"/>
        <end position="1126"/>
    </location>
</feature>
<feature type="compositionally biased region" description="Basic and acidic residues" evidence="4">
    <location>
        <begin position="855"/>
        <end position="865"/>
    </location>
</feature>
<feature type="compositionally biased region" description="Polar residues" evidence="4">
    <location>
        <begin position="521"/>
        <end position="530"/>
    </location>
</feature>
<dbReference type="HOGENOM" id="CLU_004854_0_0_1"/>
<dbReference type="SUPFAM" id="SSF52172">
    <property type="entry name" value="CheY-like"/>
    <property type="match status" value="1"/>
</dbReference>
<dbReference type="PROSITE" id="PS50110">
    <property type="entry name" value="RESPONSE_REGULATORY"/>
    <property type="match status" value="1"/>
</dbReference>
<dbReference type="PANTHER" id="PTHR45339:SF1">
    <property type="entry name" value="HYBRID SIGNAL TRANSDUCTION HISTIDINE KINASE J"/>
    <property type="match status" value="1"/>
</dbReference>
<feature type="region of interest" description="Disordered" evidence="4">
    <location>
        <begin position="507"/>
        <end position="539"/>
    </location>
</feature>
<dbReference type="Proteomes" id="UP000015241">
    <property type="component" value="Unassembled WGS sequence"/>
</dbReference>
<feature type="compositionally biased region" description="Polar residues" evidence="4">
    <location>
        <begin position="1204"/>
        <end position="1228"/>
    </location>
</feature>
<proteinExistence type="predicted"/>
<dbReference type="STRING" id="743788.S8EHQ0"/>
<evidence type="ECO:0000259" key="5">
    <source>
        <dbReference type="PROSITE" id="PS50110"/>
    </source>
</evidence>
<accession>S8EHQ0</accession>
<feature type="compositionally biased region" description="Polar residues" evidence="4">
    <location>
        <begin position="1049"/>
        <end position="1061"/>
    </location>
</feature>
<sequence length="1343" mass="142302">MSEAGLPAVRLSTVIAGQGPDEEELGESPVVVDLPSSNKFGFAWPTDSIPSVPLPLAAERPVGVSFSSSEGETDISEEELSRPTKRFNKAGDSEDSEFVTPTNYLDSDQNPMDQAAQPPPLPRLSRAFSMPLPSQLAPLRNPRRVPPSLGSDGVATIIELPPEYAHFHELSLELADSVQMVIQTLLQLSPPQVLDPAKEQFSACSLSIPTPSISAMFTSMKNLNYMSANMSALSLDPPLHQATPVGERLSMPAMYNDFDIGEMLQNVGDVLSGVAAQAGVDLVLFHGDLGIKHVGMKGDESGISYTLSHVIRQIIAKSYSGDTIEIGLSIAALEANGVDADHSSPSVDVESALRCTFQISHRSAPVASARSGVSDTGSVPPAPSSAFLRLQPSFKSLFLRRLLSHVGATLELDAQPDGMSSGHLCDLTVILDRGSPAIVDPTVSETADENGAPEFKISDEPTLDQLTTFAETLRGRKVTLFAKSKGSFAQHLTSYLTAWGMDVSHVSNEPDADAAPEHTEGSPQSASSTTGKDEPLSSVNAEQATGRALPPSGLLGTEDLSFYLIDDDVAVLRERLHKIKAEQVYPLHLGSRGKRPSLANHHRPRSSPQVARVMALTPATSAPPSPPPVIVHFTSLSNFKLVKDVVQSVLVPGIGAASRLPEVIVIPKPAGPRRVLTALHTAITKPIVDPFFYPTATSPISPGFHAMTPFFNMPAARSPGGRSTTSTRTMSDKSGRSPKDHAPSSPRGASDAMEYFSDAAAKLGTSPASGLVIQSPDGQPAGIFFHPRPKGSGSRSNLPTPASERCAFTYEQTGRSRGVSFRRPSDDTNATGFRRGSSDVTALGPRPPMPESTDSEGHEGKDPLSRRRKSAVAAENLPPLSTESPISAGIVIGSPVGDPSSSTPASSRNLPRKGSQIEPSSRYVLDPPSSPSRATPSPSARRPRRPLDNSSSASASVQKKGKPSDNNIVPPISVLIVDDNPINQTILSTFMKKKRIKFDVAKNGEEAVTKWQTGGFHLVLMDIQMPVMDGIEATKQIRRMEKLNATGAFPSTPQSEGQRTPSEASVSESRSSAMSTPPYRSSVIIVALTASSLQSDRVAALAAGCNDFLTKPVSLHWLNSKIIEWGSIKALQMWADIRPEVVKSISSGQAVQAQKVARRLHVPEGRTPTDSRSRSSSVSRNRQGLADSAAAAARRLAGDERTPTQHTPLPSSHDVSPGSATGSTNMPHASSAAEHADPLAEPETAAGSASTRELEDTTTLSAQNLQTEDPSRVAAPEASGDSGPAEIAQNGSLTLAADTQLPAPVIGRDEGKTRDEVELPSNVEDAPARDRDGEPPEALPEPQ</sequence>
<dbReference type="GO" id="GO:0000156">
    <property type="term" value="F:phosphorelay response regulator activity"/>
    <property type="evidence" value="ECO:0007669"/>
    <property type="project" value="UniProtKB-ARBA"/>
</dbReference>